<feature type="transmembrane region" description="Helical" evidence="6">
    <location>
        <begin position="292"/>
        <end position="309"/>
    </location>
</feature>
<evidence type="ECO:0000256" key="5">
    <source>
        <dbReference type="ARBA" id="ARBA00023136"/>
    </source>
</evidence>
<feature type="transmembrane region" description="Helical" evidence="6">
    <location>
        <begin position="34"/>
        <end position="52"/>
    </location>
</feature>
<evidence type="ECO:0000256" key="4">
    <source>
        <dbReference type="ARBA" id="ARBA00022989"/>
    </source>
</evidence>
<feature type="transmembrane region" description="Helical" evidence="6">
    <location>
        <begin position="123"/>
        <end position="143"/>
    </location>
</feature>
<gene>
    <name evidence="7" type="ORF">GF339_05195</name>
</gene>
<dbReference type="Proteomes" id="UP000649604">
    <property type="component" value="Unassembled WGS sequence"/>
</dbReference>
<feature type="transmembrane region" description="Helical" evidence="6">
    <location>
        <begin position="7"/>
        <end position="28"/>
    </location>
</feature>
<sequence length="335" mass="36360">MKKLLKGLGFSPTGFAFLVILAILPFIPPFNSEYIIRWLIAGAFIGAQAVAFDLTQGYINVVNFGFAAILGLGAYTSAILTNTFSFLIVQPGLPPWFGIIMGGVFSACIGFIFGLLTLRLRGIYAAIMAWFAGIAILGLTRNLTPLTRGAMGLSPVSLFETSANLPYYYVILIMMTGIYIVSKIVVNSHYGLAFRAIGQNIDAARASGINPTKYRVLNFTLSSFFAGLLGGFYAHYYVSLLPKALMHTSKTVEVLAIAFIGGRGSLWGGICTAFPFVFFIEYIRSNLPNLPGLHMVIYGILMILVMIFYPNGLAGIIRVIGTKIRGKISNNPNQS</sequence>
<dbReference type="EMBL" id="WJJP01000165">
    <property type="protein sequence ID" value="MBD3323957.1"/>
    <property type="molecule type" value="Genomic_DNA"/>
</dbReference>
<feature type="transmembrane region" description="Helical" evidence="6">
    <location>
        <begin position="216"/>
        <end position="236"/>
    </location>
</feature>
<feature type="transmembrane region" description="Helical" evidence="6">
    <location>
        <begin position="95"/>
        <end position="116"/>
    </location>
</feature>
<proteinExistence type="predicted"/>
<feature type="transmembrane region" description="Helical" evidence="6">
    <location>
        <begin position="167"/>
        <end position="186"/>
    </location>
</feature>
<dbReference type="PANTHER" id="PTHR30482:SF10">
    <property type="entry name" value="HIGH-AFFINITY BRANCHED-CHAIN AMINO ACID TRANSPORT PROTEIN BRAE"/>
    <property type="match status" value="1"/>
</dbReference>
<evidence type="ECO:0000256" key="2">
    <source>
        <dbReference type="ARBA" id="ARBA00022475"/>
    </source>
</evidence>
<dbReference type="CDD" id="cd06581">
    <property type="entry name" value="TM_PBP1_LivM_like"/>
    <property type="match status" value="1"/>
</dbReference>
<dbReference type="InterPro" id="IPR001851">
    <property type="entry name" value="ABC_transp_permease"/>
</dbReference>
<feature type="transmembrane region" description="Helical" evidence="6">
    <location>
        <begin position="64"/>
        <end position="89"/>
    </location>
</feature>
<accession>A0A9D5JTJ7</accession>
<evidence type="ECO:0000256" key="6">
    <source>
        <dbReference type="SAM" id="Phobius"/>
    </source>
</evidence>
<keyword evidence="2" id="KW-1003">Cell membrane</keyword>
<evidence type="ECO:0000256" key="1">
    <source>
        <dbReference type="ARBA" id="ARBA00004651"/>
    </source>
</evidence>
<name>A0A9D5JTJ7_9BACT</name>
<dbReference type="GO" id="GO:0005886">
    <property type="term" value="C:plasma membrane"/>
    <property type="evidence" value="ECO:0007669"/>
    <property type="project" value="UniProtKB-SubCell"/>
</dbReference>
<keyword evidence="3 6" id="KW-0812">Transmembrane</keyword>
<reference evidence="7" key="1">
    <citation type="submission" date="2019-11" db="EMBL/GenBank/DDBJ databases">
        <title>Microbial mats filling the niche in hypersaline microbial mats.</title>
        <authorList>
            <person name="Wong H.L."/>
            <person name="Macleod F.I."/>
            <person name="White R.A. III"/>
            <person name="Burns B.P."/>
        </authorList>
    </citation>
    <scope>NUCLEOTIDE SEQUENCE</scope>
    <source>
        <strain evidence="7">Rbin_158</strain>
    </source>
</reference>
<evidence type="ECO:0000313" key="7">
    <source>
        <dbReference type="EMBL" id="MBD3323957.1"/>
    </source>
</evidence>
<dbReference type="PANTHER" id="PTHR30482">
    <property type="entry name" value="HIGH-AFFINITY BRANCHED-CHAIN AMINO ACID TRANSPORT SYSTEM PERMEASE"/>
    <property type="match status" value="1"/>
</dbReference>
<evidence type="ECO:0008006" key="9">
    <source>
        <dbReference type="Google" id="ProtNLM"/>
    </source>
</evidence>
<dbReference type="Pfam" id="PF02653">
    <property type="entry name" value="BPD_transp_2"/>
    <property type="match status" value="1"/>
</dbReference>
<evidence type="ECO:0000313" key="8">
    <source>
        <dbReference type="Proteomes" id="UP000649604"/>
    </source>
</evidence>
<keyword evidence="4 6" id="KW-1133">Transmembrane helix</keyword>
<organism evidence="7 8">
    <name type="scientific">candidate division KSB3 bacterium</name>
    <dbReference type="NCBI Taxonomy" id="2044937"/>
    <lineage>
        <taxon>Bacteria</taxon>
        <taxon>candidate division KSB3</taxon>
    </lineage>
</organism>
<protein>
    <recommendedName>
        <fullName evidence="9">Branched-chain amino acid ABC transporter permease</fullName>
    </recommendedName>
</protein>
<keyword evidence="5 6" id="KW-0472">Membrane</keyword>
<comment type="subcellular location">
    <subcellularLocation>
        <location evidence="1">Cell membrane</location>
        <topology evidence="1">Multi-pass membrane protein</topology>
    </subcellularLocation>
</comment>
<dbReference type="GO" id="GO:0015658">
    <property type="term" value="F:branched-chain amino acid transmembrane transporter activity"/>
    <property type="evidence" value="ECO:0007669"/>
    <property type="project" value="InterPro"/>
</dbReference>
<evidence type="ECO:0000256" key="3">
    <source>
        <dbReference type="ARBA" id="ARBA00022692"/>
    </source>
</evidence>
<comment type="caution">
    <text evidence="7">The sequence shown here is derived from an EMBL/GenBank/DDBJ whole genome shotgun (WGS) entry which is preliminary data.</text>
</comment>
<dbReference type="AlphaFoldDB" id="A0A9D5JTJ7"/>
<dbReference type="InterPro" id="IPR043428">
    <property type="entry name" value="LivM-like"/>
</dbReference>